<sequence length="713" mass="79648">MARLRKPSPTEQAIFIPPPTTTTRSTRTSPRKTAPSTRELRYTSSRDSDEESFIVPKVSASQSPVKKLRVLRPMASNASLSQRPSNESLRNLAATPDKERRTRRPLREGGSAANYSYPKAFVKNVARKEWPLKEDRRVEMEEPKALIDADDVETSIICGDDEGAVAEDKENAIPVDEDSDTDMDDEPVVVTRIRRQQPRARPVLSDSEEDEAYDDATESHDTKAPVIEPPQSPSRMMPPPPPVFARPPFRKGHSVISSWAQDVVDLTSSPEPPASFVLPPVRARTASFAASSRPSSRASNRVDDVMVYSPTPTKHRSPRKALPISRPVTPPQLPSPSKLASPSKKNARIPEAPNLRPSIDAFWDPEVVNDHNDRYSPSKPLLSPRKQKLFKLLEKQMNSITISDDESDSFPSPTISPRKKTAQSPTKKPSSGDPSPTVTELRAQRKDFAARKHAMAEAFVTELDTTITNGRITALSSMTGGIKLVWSKTLKTTAGRANWRREQVRLHTGPLPSDTRTEIRHHCSIELAEKVIDDEERLYNVLAHEYCHLTTFMISEVRNNPHGAEFKSWGAKVTRAFQAKGVEVTTKHSYKIDYKYIWECVSCGYEFKRHSKSVDPVRHSCGRCKGKLVQTKPTPRAGAVGKDGKKQNGEYQVFVKENFGRVKKEIEGRGEDTQMGKVMEAVAREYRERKAAKVKEVEGEVGELDAAIEGLKL</sequence>
<dbReference type="SMART" id="SM00731">
    <property type="entry name" value="SprT"/>
    <property type="match status" value="1"/>
</dbReference>
<evidence type="ECO:0000313" key="4">
    <source>
        <dbReference type="Proteomes" id="UP000800036"/>
    </source>
</evidence>
<evidence type="ECO:0000313" key="3">
    <source>
        <dbReference type="EMBL" id="KAF1973550.1"/>
    </source>
</evidence>
<feature type="region of interest" description="Disordered" evidence="1">
    <location>
        <begin position="161"/>
        <end position="250"/>
    </location>
</feature>
<evidence type="ECO:0000256" key="1">
    <source>
        <dbReference type="SAM" id="MobiDB-lite"/>
    </source>
</evidence>
<feature type="compositionally biased region" description="Acidic residues" evidence="1">
    <location>
        <begin position="206"/>
        <end position="216"/>
    </location>
</feature>
<name>A0A6A5VA40_9PLEO</name>
<feature type="region of interest" description="Disordered" evidence="1">
    <location>
        <begin position="285"/>
        <end position="358"/>
    </location>
</feature>
<dbReference type="PANTHER" id="PTHR23099:SF0">
    <property type="entry name" value="GERM CELL NUCLEAR ACIDIC PROTEIN"/>
    <property type="match status" value="1"/>
</dbReference>
<reference evidence="3" key="1">
    <citation type="journal article" date="2020" name="Stud. Mycol.">
        <title>101 Dothideomycetes genomes: a test case for predicting lifestyles and emergence of pathogens.</title>
        <authorList>
            <person name="Haridas S."/>
            <person name="Albert R."/>
            <person name="Binder M."/>
            <person name="Bloem J."/>
            <person name="Labutti K."/>
            <person name="Salamov A."/>
            <person name="Andreopoulos B."/>
            <person name="Baker S."/>
            <person name="Barry K."/>
            <person name="Bills G."/>
            <person name="Bluhm B."/>
            <person name="Cannon C."/>
            <person name="Castanera R."/>
            <person name="Culley D."/>
            <person name="Daum C."/>
            <person name="Ezra D."/>
            <person name="Gonzalez J."/>
            <person name="Henrissat B."/>
            <person name="Kuo A."/>
            <person name="Liang C."/>
            <person name="Lipzen A."/>
            <person name="Lutzoni F."/>
            <person name="Magnuson J."/>
            <person name="Mondo S."/>
            <person name="Nolan M."/>
            <person name="Ohm R."/>
            <person name="Pangilinan J."/>
            <person name="Park H.-J."/>
            <person name="Ramirez L."/>
            <person name="Alfaro M."/>
            <person name="Sun H."/>
            <person name="Tritt A."/>
            <person name="Yoshinaga Y."/>
            <person name="Zwiers L.-H."/>
            <person name="Turgeon B."/>
            <person name="Goodwin S."/>
            <person name="Spatafora J."/>
            <person name="Crous P."/>
            <person name="Grigoriev I."/>
        </authorList>
    </citation>
    <scope>NUCLEOTIDE SEQUENCE</scope>
    <source>
        <strain evidence="3">CBS 107.79</strain>
    </source>
</reference>
<protein>
    <recommendedName>
        <fullName evidence="2">SprT-like domain-containing protein</fullName>
    </recommendedName>
</protein>
<feature type="compositionally biased region" description="Low complexity" evidence="1">
    <location>
        <begin position="335"/>
        <end position="344"/>
    </location>
</feature>
<proteinExistence type="predicted"/>
<feature type="domain" description="SprT-like" evidence="2">
    <location>
        <begin position="465"/>
        <end position="631"/>
    </location>
</feature>
<evidence type="ECO:0000259" key="2">
    <source>
        <dbReference type="SMART" id="SM00731"/>
    </source>
</evidence>
<dbReference type="Proteomes" id="UP000800036">
    <property type="component" value="Unassembled WGS sequence"/>
</dbReference>
<dbReference type="OrthoDB" id="20772at2759"/>
<dbReference type="EMBL" id="ML976680">
    <property type="protein sequence ID" value="KAF1973550.1"/>
    <property type="molecule type" value="Genomic_DNA"/>
</dbReference>
<feature type="compositionally biased region" description="Acidic residues" evidence="1">
    <location>
        <begin position="175"/>
        <end position="187"/>
    </location>
</feature>
<feature type="compositionally biased region" description="Pro residues" evidence="1">
    <location>
        <begin position="227"/>
        <end position="245"/>
    </location>
</feature>
<feature type="region of interest" description="Disordered" evidence="1">
    <location>
        <begin position="402"/>
        <end position="439"/>
    </location>
</feature>
<feature type="compositionally biased region" description="Polar residues" evidence="1">
    <location>
        <begin position="422"/>
        <end position="438"/>
    </location>
</feature>
<feature type="compositionally biased region" description="Polar residues" evidence="1">
    <location>
        <begin position="76"/>
        <end position="89"/>
    </location>
</feature>
<organism evidence="3 4">
    <name type="scientific">Bimuria novae-zelandiae CBS 107.79</name>
    <dbReference type="NCBI Taxonomy" id="1447943"/>
    <lineage>
        <taxon>Eukaryota</taxon>
        <taxon>Fungi</taxon>
        <taxon>Dikarya</taxon>
        <taxon>Ascomycota</taxon>
        <taxon>Pezizomycotina</taxon>
        <taxon>Dothideomycetes</taxon>
        <taxon>Pleosporomycetidae</taxon>
        <taxon>Pleosporales</taxon>
        <taxon>Massarineae</taxon>
        <taxon>Didymosphaeriaceae</taxon>
        <taxon>Bimuria</taxon>
    </lineage>
</organism>
<dbReference type="Pfam" id="PF17283">
    <property type="entry name" value="Zn_ribbon_SprT"/>
    <property type="match status" value="1"/>
</dbReference>
<dbReference type="GO" id="GO:0005634">
    <property type="term" value="C:nucleus"/>
    <property type="evidence" value="ECO:0007669"/>
    <property type="project" value="TreeGrafter"/>
</dbReference>
<dbReference type="Pfam" id="PF10263">
    <property type="entry name" value="SprT-like"/>
    <property type="match status" value="1"/>
</dbReference>
<dbReference type="InterPro" id="IPR035240">
    <property type="entry name" value="SprT_Zn_ribbon"/>
</dbReference>
<gene>
    <name evidence="3" type="ORF">BU23DRAFT_533170</name>
</gene>
<accession>A0A6A5VA40</accession>
<feature type="compositionally biased region" description="Low complexity" evidence="1">
    <location>
        <begin position="21"/>
        <end position="37"/>
    </location>
</feature>
<dbReference type="AlphaFoldDB" id="A0A6A5VA40"/>
<dbReference type="GO" id="GO:0006950">
    <property type="term" value="P:response to stress"/>
    <property type="evidence" value="ECO:0007669"/>
    <property type="project" value="UniProtKB-ARBA"/>
</dbReference>
<dbReference type="InterPro" id="IPR006640">
    <property type="entry name" value="SprT-like_domain"/>
</dbReference>
<feature type="region of interest" description="Disordered" evidence="1">
    <location>
        <begin position="1"/>
        <end position="113"/>
    </location>
</feature>
<keyword evidence="4" id="KW-1185">Reference proteome</keyword>
<dbReference type="PANTHER" id="PTHR23099">
    <property type="entry name" value="TRANSCRIPTIONAL REGULATOR"/>
    <property type="match status" value="1"/>
</dbReference>
<feature type="compositionally biased region" description="Basic and acidic residues" evidence="1">
    <location>
        <begin position="38"/>
        <end position="47"/>
    </location>
</feature>
<feature type="compositionally biased region" description="Low complexity" evidence="1">
    <location>
        <begin position="285"/>
        <end position="299"/>
    </location>
</feature>